<gene>
    <name evidence="1" type="ORF">DBRI1063_LOCUS919</name>
</gene>
<reference evidence="1" key="1">
    <citation type="submission" date="2021-01" db="EMBL/GenBank/DDBJ databases">
        <authorList>
            <person name="Corre E."/>
            <person name="Pelletier E."/>
            <person name="Niang G."/>
            <person name="Scheremetjew M."/>
            <person name="Finn R."/>
            <person name="Kale V."/>
            <person name="Holt S."/>
            <person name="Cochrane G."/>
            <person name="Meng A."/>
            <person name="Brown T."/>
            <person name="Cohen L."/>
        </authorList>
    </citation>
    <scope>NUCLEOTIDE SEQUENCE</scope>
    <source>
        <strain evidence="1">Pop2</strain>
    </source>
</reference>
<organism evidence="1">
    <name type="scientific">Ditylum brightwellii</name>
    <dbReference type="NCBI Taxonomy" id="49249"/>
    <lineage>
        <taxon>Eukaryota</taxon>
        <taxon>Sar</taxon>
        <taxon>Stramenopiles</taxon>
        <taxon>Ochrophyta</taxon>
        <taxon>Bacillariophyta</taxon>
        <taxon>Mediophyceae</taxon>
        <taxon>Lithodesmiophycidae</taxon>
        <taxon>Lithodesmiales</taxon>
        <taxon>Lithodesmiaceae</taxon>
        <taxon>Ditylum</taxon>
    </lineage>
</organism>
<evidence type="ECO:0000313" key="1">
    <source>
        <dbReference type="EMBL" id="CAD9314513.1"/>
    </source>
</evidence>
<proteinExistence type="predicted"/>
<dbReference type="EMBL" id="HBGN01001399">
    <property type="protein sequence ID" value="CAD9314513.1"/>
    <property type="molecule type" value="Transcribed_RNA"/>
</dbReference>
<dbReference type="AlphaFoldDB" id="A0A6U3ZVF0"/>
<name>A0A6U3ZVF0_9STRA</name>
<sequence>MASRIVVPQRVVQGGFDSKFDNDPYGKKLYGLLTPNEYNDSITKLNETVKPSRSNGIDTALLATGPLLVPLAAWGVRHNLQVRKRKKLLLKAILEFNASHPELYMRWNRRPESCLTIERRIVDVHGEAPKLFSSEYASFEVSALAEDDKLS</sequence>
<protein>
    <submittedName>
        <fullName evidence="1">Uncharacterized protein</fullName>
    </submittedName>
</protein>
<accession>A0A6U3ZVF0</accession>